<proteinExistence type="predicted"/>
<organism evidence="1">
    <name type="scientific">bioreactor metagenome</name>
    <dbReference type="NCBI Taxonomy" id="1076179"/>
    <lineage>
        <taxon>unclassified sequences</taxon>
        <taxon>metagenomes</taxon>
        <taxon>ecological metagenomes</taxon>
    </lineage>
</organism>
<comment type="caution">
    <text evidence="1">The sequence shown here is derived from an EMBL/GenBank/DDBJ whole genome shotgun (WGS) entry which is preliminary data.</text>
</comment>
<protein>
    <submittedName>
        <fullName evidence="1">Uncharacterized protein</fullName>
    </submittedName>
</protein>
<dbReference type="EMBL" id="VSSQ01012967">
    <property type="protein sequence ID" value="MPM50426.1"/>
    <property type="molecule type" value="Genomic_DNA"/>
</dbReference>
<accession>A0A645ABV8</accession>
<reference evidence="1" key="1">
    <citation type="submission" date="2019-08" db="EMBL/GenBank/DDBJ databases">
        <authorList>
            <person name="Kucharzyk K."/>
            <person name="Murdoch R.W."/>
            <person name="Higgins S."/>
            <person name="Loffler F."/>
        </authorList>
    </citation>
    <scope>NUCLEOTIDE SEQUENCE</scope>
</reference>
<evidence type="ECO:0000313" key="1">
    <source>
        <dbReference type="EMBL" id="MPM50426.1"/>
    </source>
</evidence>
<dbReference type="AlphaFoldDB" id="A0A645ABV8"/>
<gene>
    <name evidence="1" type="ORF">SDC9_97165</name>
</gene>
<sequence length="370" mass="42093">MKQFLFFLFLQILTSLYAQQNLSDWKQLALPDTVGSWILPAEGKPAMPVWGHANGIVIGLAPLPGPRGLIRIYASYLEYEFPEVMNFIAFEPIPKGSNHRGFSELEVSSLDPEERGKRFWSSNDSTAGLPSGPVYPARGVVEKINGEETLTLYVFSEPFDNGAKVYVRLRFFESRPYEFEITTNTYSGSVNLDYFITTATMGNKARLRTLFFKDGEKSSLNLWSGYKDIHFTPHECFSQQEMIRSWKGGAYFIAAPNEKDYSKAEFAAGTNEHWKFTGKTATQYWIQENPQEKLTGLVNGRFTYWASENPIPGGVSFENFELKSPFKNGEQFVFGITPLPPQQFIQQIKTRPLGDVMVNEFNLNHNNKNE</sequence>
<name>A0A645ABV8_9ZZZZ</name>